<keyword evidence="3" id="KW-1185">Reference proteome</keyword>
<accession>A0AAD9MQJ4</accession>
<comment type="caution">
    <text evidence="2">The sequence shown here is derived from an EMBL/GenBank/DDBJ whole genome shotgun (WGS) entry which is preliminary data.</text>
</comment>
<feature type="region of interest" description="Disordered" evidence="1">
    <location>
        <begin position="29"/>
        <end position="54"/>
    </location>
</feature>
<evidence type="ECO:0000313" key="2">
    <source>
        <dbReference type="EMBL" id="KAK2140453.1"/>
    </source>
</evidence>
<protein>
    <submittedName>
        <fullName evidence="2">Uncharacterized protein</fullName>
    </submittedName>
</protein>
<feature type="non-terminal residue" evidence="2">
    <location>
        <position position="1"/>
    </location>
</feature>
<dbReference type="EMBL" id="JAODUP010001348">
    <property type="protein sequence ID" value="KAK2140453.1"/>
    <property type="molecule type" value="Genomic_DNA"/>
</dbReference>
<name>A0AAD9MQJ4_9ANNE</name>
<gene>
    <name evidence="2" type="ORF">LSH36_1348g00020</name>
</gene>
<evidence type="ECO:0000256" key="1">
    <source>
        <dbReference type="SAM" id="MobiDB-lite"/>
    </source>
</evidence>
<organism evidence="2 3">
    <name type="scientific">Paralvinella palmiformis</name>
    <dbReference type="NCBI Taxonomy" id="53620"/>
    <lineage>
        <taxon>Eukaryota</taxon>
        <taxon>Metazoa</taxon>
        <taxon>Spiralia</taxon>
        <taxon>Lophotrochozoa</taxon>
        <taxon>Annelida</taxon>
        <taxon>Polychaeta</taxon>
        <taxon>Sedentaria</taxon>
        <taxon>Canalipalpata</taxon>
        <taxon>Terebellida</taxon>
        <taxon>Terebelliformia</taxon>
        <taxon>Alvinellidae</taxon>
        <taxon>Paralvinella</taxon>
    </lineage>
</organism>
<reference evidence="2" key="1">
    <citation type="journal article" date="2023" name="Mol. Biol. Evol.">
        <title>Third-Generation Sequencing Reveals the Adaptive Role of the Epigenome in Three Deep-Sea Polychaetes.</title>
        <authorList>
            <person name="Perez M."/>
            <person name="Aroh O."/>
            <person name="Sun Y."/>
            <person name="Lan Y."/>
            <person name="Juniper S.K."/>
            <person name="Young C.R."/>
            <person name="Angers B."/>
            <person name="Qian P.Y."/>
        </authorList>
    </citation>
    <scope>NUCLEOTIDE SEQUENCE</scope>
    <source>
        <strain evidence="2">P08H-3</strain>
    </source>
</reference>
<sequence>MNMDNDKKPLSEVNNVSRVLSSRIPVSANKLPVPSNRFSRPLSGKRKAELEPEV</sequence>
<evidence type="ECO:0000313" key="3">
    <source>
        <dbReference type="Proteomes" id="UP001208570"/>
    </source>
</evidence>
<dbReference type="AlphaFoldDB" id="A0AAD9MQJ4"/>
<proteinExistence type="predicted"/>
<dbReference type="Proteomes" id="UP001208570">
    <property type="component" value="Unassembled WGS sequence"/>
</dbReference>